<keyword evidence="2" id="KW-1185">Reference proteome</keyword>
<dbReference type="AlphaFoldDB" id="A0AA37ULX9"/>
<dbReference type="GO" id="GO:0006352">
    <property type="term" value="P:DNA-templated transcription initiation"/>
    <property type="evidence" value="ECO:0007669"/>
    <property type="project" value="InterPro"/>
</dbReference>
<reference evidence="1 2" key="1">
    <citation type="journal article" date="2014" name="Int. J. Syst. Evol. Microbiol.">
        <title>Complete genome sequence of Corynebacterium casei LMG S-19264T (=DSM 44701T), isolated from a smear-ripened cheese.</title>
        <authorList>
            <consortium name="US DOE Joint Genome Institute (JGI-PGF)"/>
            <person name="Walter F."/>
            <person name="Albersmeier A."/>
            <person name="Kalinowski J."/>
            <person name="Ruckert C."/>
        </authorList>
    </citation>
    <scope>NUCLEOTIDE SEQUENCE [LARGE SCALE GENOMIC DNA]</scope>
    <source>
        <strain evidence="1 2">NBRC 112289</strain>
    </source>
</reference>
<dbReference type="EMBL" id="BSUL01000001">
    <property type="protein sequence ID" value="GMA28872.1"/>
    <property type="molecule type" value="Genomic_DNA"/>
</dbReference>
<organism evidence="1 2">
    <name type="scientific">Arenivirga flava</name>
    <dbReference type="NCBI Taxonomy" id="1930060"/>
    <lineage>
        <taxon>Bacteria</taxon>
        <taxon>Bacillati</taxon>
        <taxon>Actinomycetota</taxon>
        <taxon>Actinomycetes</taxon>
        <taxon>Micrococcales</taxon>
        <taxon>Microbacteriaceae</taxon>
        <taxon>Arenivirga</taxon>
    </lineage>
</organism>
<evidence type="ECO:0000313" key="1">
    <source>
        <dbReference type="EMBL" id="GMA28872.1"/>
    </source>
</evidence>
<name>A0AA37ULX9_9MICO</name>
<sequence length="59" mass="6682">MRENELWRRVVDSGDERAIGELNDHVDRVIRHAARTATDRRDAEDAVAVAFPKALALRA</sequence>
<dbReference type="Gene3D" id="1.10.1740.10">
    <property type="match status" value="1"/>
</dbReference>
<dbReference type="SUPFAM" id="SSF88946">
    <property type="entry name" value="Sigma2 domain of RNA polymerase sigma factors"/>
    <property type="match status" value="1"/>
</dbReference>
<comment type="caution">
    <text evidence="1">The sequence shown here is derived from an EMBL/GenBank/DDBJ whole genome shotgun (WGS) entry which is preliminary data.</text>
</comment>
<gene>
    <name evidence="1" type="ORF">GCM10025874_21250</name>
</gene>
<proteinExistence type="predicted"/>
<accession>A0AA37ULX9</accession>
<dbReference type="GO" id="GO:0003700">
    <property type="term" value="F:DNA-binding transcription factor activity"/>
    <property type="evidence" value="ECO:0007669"/>
    <property type="project" value="InterPro"/>
</dbReference>
<evidence type="ECO:0000313" key="2">
    <source>
        <dbReference type="Proteomes" id="UP001157160"/>
    </source>
</evidence>
<dbReference type="RefSeq" id="WP_284232460.1">
    <property type="nucleotide sequence ID" value="NZ_BSUL01000001.1"/>
</dbReference>
<protein>
    <submittedName>
        <fullName evidence="1">Uncharacterized protein</fullName>
    </submittedName>
</protein>
<dbReference type="Proteomes" id="UP001157160">
    <property type="component" value="Unassembled WGS sequence"/>
</dbReference>
<dbReference type="InterPro" id="IPR013325">
    <property type="entry name" value="RNA_pol_sigma_r2"/>
</dbReference>